<keyword evidence="5" id="KW-1185">Reference proteome</keyword>
<feature type="chain" id="PRO_5045121664" description="Peptidase S8/S53 domain-containing protein" evidence="3">
    <location>
        <begin position="26"/>
        <end position="295"/>
    </location>
</feature>
<reference evidence="5" key="1">
    <citation type="journal article" date="2019" name="Int. J. Syst. Evol. Microbiol.">
        <title>The Global Catalogue of Microorganisms (GCM) 10K type strain sequencing project: providing services to taxonomists for standard genome sequencing and annotation.</title>
        <authorList>
            <consortium name="The Broad Institute Genomics Platform"/>
            <consortium name="The Broad Institute Genome Sequencing Center for Infectious Disease"/>
            <person name="Wu L."/>
            <person name="Ma J."/>
        </authorList>
    </citation>
    <scope>NUCLEOTIDE SEQUENCE [LARGE SCALE GENOMIC DNA]</scope>
    <source>
        <strain evidence="5">JCM 3115</strain>
    </source>
</reference>
<dbReference type="Gene3D" id="3.40.50.200">
    <property type="entry name" value="Peptidase S8/S53 domain"/>
    <property type="match status" value="1"/>
</dbReference>
<feature type="signal peptide" evidence="3">
    <location>
        <begin position="1"/>
        <end position="25"/>
    </location>
</feature>
<comment type="caution">
    <text evidence="1">Lacks conserved residue(s) required for the propagation of feature annotation.</text>
</comment>
<gene>
    <name evidence="4" type="ORF">GCM10010140_61510</name>
</gene>
<dbReference type="EMBL" id="BMQJ01000018">
    <property type="protein sequence ID" value="GGQ22823.1"/>
    <property type="molecule type" value="Genomic_DNA"/>
</dbReference>
<dbReference type="Proteomes" id="UP000611554">
    <property type="component" value="Unassembled WGS sequence"/>
</dbReference>
<evidence type="ECO:0000313" key="5">
    <source>
        <dbReference type="Proteomes" id="UP000611554"/>
    </source>
</evidence>
<keyword evidence="3" id="KW-0732">Signal</keyword>
<dbReference type="PROSITE" id="PS51892">
    <property type="entry name" value="SUBTILASE"/>
    <property type="match status" value="1"/>
</dbReference>
<dbReference type="InterPro" id="IPR036852">
    <property type="entry name" value="Peptidase_S8/S53_dom_sf"/>
</dbReference>
<proteinExistence type="inferred from homology"/>
<evidence type="ECO:0000256" key="3">
    <source>
        <dbReference type="SAM" id="SignalP"/>
    </source>
</evidence>
<organism evidence="4 5">
    <name type="scientific">Streptosporangium pseudovulgare</name>
    <dbReference type="NCBI Taxonomy" id="35765"/>
    <lineage>
        <taxon>Bacteria</taxon>
        <taxon>Bacillati</taxon>
        <taxon>Actinomycetota</taxon>
        <taxon>Actinomycetes</taxon>
        <taxon>Streptosporangiales</taxon>
        <taxon>Streptosporangiaceae</taxon>
        <taxon>Streptosporangium</taxon>
    </lineage>
</organism>
<protein>
    <recommendedName>
        <fullName evidence="6">Peptidase S8/S53 domain-containing protein</fullName>
    </recommendedName>
</protein>
<evidence type="ECO:0000256" key="1">
    <source>
        <dbReference type="PROSITE-ProRule" id="PRU01240"/>
    </source>
</evidence>
<evidence type="ECO:0000256" key="2">
    <source>
        <dbReference type="SAM" id="MobiDB-lite"/>
    </source>
</evidence>
<feature type="compositionally biased region" description="Basic and acidic residues" evidence="2">
    <location>
        <begin position="211"/>
        <end position="220"/>
    </location>
</feature>
<accession>A0ABQ2RBL5</accession>
<comment type="caution">
    <text evidence="4">The sequence shown here is derived from an EMBL/GenBank/DDBJ whole genome shotgun (WGS) entry which is preliminary data.</text>
</comment>
<feature type="compositionally biased region" description="Low complexity" evidence="2">
    <location>
        <begin position="221"/>
        <end position="241"/>
    </location>
</feature>
<evidence type="ECO:0008006" key="6">
    <source>
        <dbReference type="Google" id="ProtNLM"/>
    </source>
</evidence>
<comment type="similarity">
    <text evidence="1">Belongs to the peptidase S8 family.</text>
</comment>
<dbReference type="SUPFAM" id="SSF52743">
    <property type="entry name" value="Subtilisin-like"/>
    <property type="match status" value="1"/>
</dbReference>
<name>A0ABQ2RBL5_9ACTN</name>
<sequence length="295" mass="31338">MILRNALMVALLVGAAAATPMPPSAAPAGTGTGTSNSVTLITGDRVMVAGNGFRVVPGPGRQVDFTSQMRQGHLYVILSDARTLVAGGMLDRRLFDVTQLLAWRYDDARRSDIPLIAQSAQVPTAALQARRLAGAGMTTLRVPKESAGRTWKDLTSGARALSAGNTKLWLDGRRFFDLDQSVKQIGANTAWERGLTGEGVTVAVLDSGYDPDHPDLKERWPTNTTSAKTLTSATSSAMAPTSPRPSPEPGINTGAWRPTPSWPLARSAVTTASPTPPSWRAWNGPPSRSRPRSST</sequence>
<feature type="region of interest" description="Disordered" evidence="2">
    <location>
        <begin position="211"/>
        <end position="295"/>
    </location>
</feature>
<evidence type="ECO:0000313" key="4">
    <source>
        <dbReference type="EMBL" id="GGQ22823.1"/>
    </source>
</evidence>